<proteinExistence type="predicted"/>
<protein>
    <submittedName>
        <fullName evidence="4">DNA/RNA non-specific endonuclease</fullName>
    </submittedName>
</protein>
<dbReference type="SMART" id="SM00892">
    <property type="entry name" value="Endonuclease_NS"/>
    <property type="match status" value="1"/>
</dbReference>
<keyword evidence="4" id="KW-0378">Hydrolase</keyword>
<evidence type="ECO:0000256" key="1">
    <source>
        <dbReference type="SAM" id="MobiDB-lite"/>
    </source>
</evidence>
<feature type="domain" description="ENPP1-3/EXOG-like endonuclease/phosphodiesterase" evidence="2">
    <location>
        <begin position="55"/>
        <end position="290"/>
    </location>
</feature>
<dbReference type="InterPro" id="IPR020821">
    <property type="entry name" value="ENPP1-3/EXOG-like_nuc-like"/>
</dbReference>
<dbReference type="SUPFAM" id="SSF54060">
    <property type="entry name" value="His-Me finger endonucleases"/>
    <property type="match status" value="1"/>
</dbReference>
<name>A0ABV7WJI0_9MICO</name>
<dbReference type="InterPro" id="IPR044929">
    <property type="entry name" value="DNA/RNA_non-sp_Endonuclease_sf"/>
</dbReference>
<dbReference type="Gene3D" id="3.40.570.10">
    <property type="entry name" value="Extracellular Endonuclease, subunit A"/>
    <property type="match status" value="1"/>
</dbReference>
<dbReference type="SMART" id="SM00477">
    <property type="entry name" value="NUC"/>
    <property type="match status" value="1"/>
</dbReference>
<dbReference type="RefSeq" id="WP_340290779.1">
    <property type="nucleotide sequence ID" value="NZ_JBBEOI010000023.1"/>
</dbReference>
<dbReference type="Proteomes" id="UP001595685">
    <property type="component" value="Unassembled WGS sequence"/>
</dbReference>
<feature type="region of interest" description="Disordered" evidence="1">
    <location>
        <begin position="1"/>
        <end position="25"/>
    </location>
</feature>
<evidence type="ECO:0000259" key="2">
    <source>
        <dbReference type="SMART" id="SM00477"/>
    </source>
</evidence>
<dbReference type="PANTHER" id="PTHR13966">
    <property type="entry name" value="ENDONUCLEASE RELATED"/>
    <property type="match status" value="1"/>
</dbReference>
<accession>A0ABV7WJI0</accession>
<keyword evidence="5" id="KW-1185">Reference proteome</keyword>
<dbReference type="InterPro" id="IPR040255">
    <property type="entry name" value="Non-specific_endonuclease"/>
</dbReference>
<evidence type="ECO:0000259" key="3">
    <source>
        <dbReference type="SMART" id="SM00892"/>
    </source>
</evidence>
<comment type="caution">
    <text evidence="4">The sequence shown here is derived from an EMBL/GenBank/DDBJ whole genome shotgun (WGS) entry which is preliminary data.</text>
</comment>
<keyword evidence="4" id="KW-0540">Nuclease</keyword>
<organism evidence="4 5">
    <name type="scientific">Aquipuribacter hungaricus</name>
    <dbReference type="NCBI Taxonomy" id="545624"/>
    <lineage>
        <taxon>Bacteria</taxon>
        <taxon>Bacillati</taxon>
        <taxon>Actinomycetota</taxon>
        <taxon>Actinomycetes</taxon>
        <taxon>Micrococcales</taxon>
        <taxon>Intrasporangiaceae</taxon>
        <taxon>Aquipuribacter</taxon>
    </lineage>
</organism>
<dbReference type="Pfam" id="PF01223">
    <property type="entry name" value="Endonuclease_NS"/>
    <property type="match status" value="1"/>
</dbReference>
<feature type="compositionally biased region" description="Gly residues" evidence="1">
    <location>
        <begin position="11"/>
        <end position="25"/>
    </location>
</feature>
<dbReference type="InterPro" id="IPR001604">
    <property type="entry name" value="Endo_G_ENPP1-like_dom"/>
</dbReference>
<dbReference type="EMBL" id="JBHRWW010000006">
    <property type="protein sequence ID" value="MFC3688708.1"/>
    <property type="molecule type" value="Genomic_DNA"/>
</dbReference>
<gene>
    <name evidence="4" type="ORF">ACFOLH_10175</name>
</gene>
<dbReference type="PANTHER" id="PTHR13966:SF5">
    <property type="entry name" value="ENDONUCLEASE G, MITOCHONDRIAL"/>
    <property type="match status" value="1"/>
</dbReference>
<reference evidence="5" key="1">
    <citation type="journal article" date="2019" name="Int. J. Syst. Evol. Microbiol.">
        <title>The Global Catalogue of Microorganisms (GCM) 10K type strain sequencing project: providing services to taxonomists for standard genome sequencing and annotation.</title>
        <authorList>
            <consortium name="The Broad Institute Genomics Platform"/>
            <consortium name="The Broad Institute Genome Sequencing Center for Infectious Disease"/>
            <person name="Wu L."/>
            <person name="Ma J."/>
        </authorList>
    </citation>
    <scope>NUCLEOTIDE SEQUENCE [LARGE SCALE GENOMIC DNA]</scope>
    <source>
        <strain evidence="5">NCAIM B.02333</strain>
    </source>
</reference>
<evidence type="ECO:0000313" key="4">
    <source>
        <dbReference type="EMBL" id="MFC3688708.1"/>
    </source>
</evidence>
<dbReference type="InterPro" id="IPR044925">
    <property type="entry name" value="His-Me_finger_sf"/>
</dbReference>
<feature type="domain" description="DNA/RNA non-specific endonuclease/pyrophosphatase/phosphodiesterase" evidence="3">
    <location>
        <begin position="54"/>
        <end position="290"/>
    </location>
</feature>
<evidence type="ECO:0000313" key="5">
    <source>
        <dbReference type="Proteomes" id="UP001595685"/>
    </source>
</evidence>
<sequence length="319" mass="33605">MTTTTLPGPDGADGPGAPGTGSGAVGAGYDPAFLTVPVPLPVRRERPEDLLELPYTHFTVVLDTARRLAATTACMVDGATLLDLERGDDWFLDPRVPVGGQAGPELYARNDLDRGHLVRRRDPVWGPPDVARRANADTFAYTNAAPQAADFNQGMELWLGLEDHVLAYAESTDQRLVVVTSPVLAADDPLYRGVRVPRRFTKVVAWTTPAVTSDVDTAGGGAATEGEVVLAAAGFVLDQTPQLDDLDVTAQREAGEAGVPPLGPFRSFQVPVADVEALTGLDLGPLADADRGVGARTALTPLGAAWVRLQDLSEVRLGA</sequence>
<keyword evidence="4" id="KW-0255">Endonuclease</keyword>
<dbReference type="GO" id="GO:0004519">
    <property type="term" value="F:endonuclease activity"/>
    <property type="evidence" value="ECO:0007669"/>
    <property type="project" value="UniProtKB-KW"/>
</dbReference>
<feature type="compositionally biased region" description="Low complexity" evidence="1">
    <location>
        <begin position="1"/>
        <end position="10"/>
    </location>
</feature>